<dbReference type="PANTHER" id="PTHR10357">
    <property type="entry name" value="ALPHA-AMYLASE FAMILY MEMBER"/>
    <property type="match status" value="1"/>
</dbReference>
<dbReference type="InterPro" id="IPR032091">
    <property type="entry name" value="Malt_amylase-like_C"/>
</dbReference>
<reference evidence="2" key="1">
    <citation type="submission" date="2024-06" db="EMBL/GenBank/DDBJ databases">
        <title>Sequencing and assembly of the genome of Dyadobacter sp. strain 676, a symbiont of Cyamopsis tetragonoloba.</title>
        <authorList>
            <person name="Guro P."/>
            <person name="Sazanova A."/>
            <person name="Kuznetsova I."/>
            <person name="Belimov A."/>
            <person name="Safronova V."/>
        </authorList>
    </citation>
    <scope>NUCLEOTIDE SEQUENCE</scope>
    <source>
        <strain evidence="2">676</strain>
    </source>
</reference>
<sequence>MNEKWWTNAVIYAVDVERFFDSNGDGIGDFKGLAQKLPYLSELGVTALWLLPFYDSTEGDNGYDVTDYLHIGAKYGTLDDFLAFLHEAGAMGIRIIMDLVVDHTSNRHPWFEAARYAPESRFRNYYYWTRHPPVPTAGNETLFPGEESSVWTFEPIAGAYYHHRFYHFEPSLNIHNADVRDEIKRILDFWLAFGVSGFRLDAAGRMTEYPGHDDMDPGDVHLPLRDIFRHVKSLDESVMLVGEVDTEPEEVTHFMDGSQMDMCFNFFLNNYLYLALATGKAEPIMRSYRLLHGKLQSSQSVNFLRNLDELDLTQLTDEERQAVYKSFAPEEGMIIYNRGIRRRLAPMLGGDIRRLKMAYSLLFSLPGTPKIVYGDEIGMGEDLTLEGRNSVRCPMQWTAGRNAGFSSSPKRGLVGKLIRRGDFSYKNINVENQRASPDSLWTFIRKLVALRRNAAVIGTSDFRPVPVDAPEVLAHSYENQQEQWFCVHNLSGKAVQCIVRLEGAPDRKLDDLLTGRAYPVKSGKLKLKMPAYGYLWLSCSYQMLS</sequence>
<feature type="domain" description="Glycosyl hydrolase family 13 catalytic" evidence="1">
    <location>
        <begin position="13"/>
        <end position="392"/>
    </location>
</feature>
<dbReference type="Gene3D" id="3.20.20.80">
    <property type="entry name" value="Glycosidases"/>
    <property type="match status" value="1"/>
</dbReference>
<name>A0AAU8FQV5_9BACT</name>
<dbReference type="EMBL" id="CP159289">
    <property type="protein sequence ID" value="XCH25781.1"/>
    <property type="molecule type" value="Genomic_DNA"/>
</dbReference>
<dbReference type="SUPFAM" id="SSF51445">
    <property type="entry name" value="(Trans)glycosidases"/>
    <property type="match status" value="1"/>
</dbReference>
<proteinExistence type="predicted"/>
<dbReference type="CDD" id="cd11334">
    <property type="entry name" value="AmyAc_TreS"/>
    <property type="match status" value="1"/>
</dbReference>
<dbReference type="Gene3D" id="3.90.400.10">
    <property type="entry name" value="Oligo-1,6-glucosidase, Domain 2"/>
    <property type="match status" value="1"/>
</dbReference>
<evidence type="ECO:0000259" key="1">
    <source>
        <dbReference type="SMART" id="SM00642"/>
    </source>
</evidence>
<dbReference type="AlphaFoldDB" id="A0AAU8FQV5"/>
<organism evidence="2">
    <name type="scientific">Dyadobacter sp. 676</name>
    <dbReference type="NCBI Taxonomy" id="3088362"/>
    <lineage>
        <taxon>Bacteria</taxon>
        <taxon>Pseudomonadati</taxon>
        <taxon>Bacteroidota</taxon>
        <taxon>Cytophagia</taxon>
        <taxon>Cytophagales</taxon>
        <taxon>Spirosomataceae</taxon>
        <taxon>Dyadobacter</taxon>
    </lineage>
</organism>
<protein>
    <submittedName>
        <fullName evidence="2">Alpha-amylase family protein</fullName>
    </submittedName>
</protein>
<dbReference type="Pfam" id="PF16657">
    <property type="entry name" value="Malt_amylase_C"/>
    <property type="match status" value="1"/>
</dbReference>
<gene>
    <name evidence="2" type="ORF">ABV298_05015</name>
</gene>
<dbReference type="SUPFAM" id="SSF51011">
    <property type="entry name" value="Glycosyl hydrolase domain"/>
    <property type="match status" value="1"/>
</dbReference>
<accession>A0AAU8FQV5</accession>
<dbReference type="InterPro" id="IPR017853">
    <property type="entry name" value="GH"/>
</dbReference>
<dbReference type="InterPro" id="IPR045857">
    <property type="entry name" value="O16G_dom_2"/>
</dbReference>
<dbReference type="GO" id="GO:0005975">
    <property type="term" value="P:carbohydrate metabolic process"/>
    <property type="evidence" value="ECO:0007669"/>
    <property type="project" value="InterPro"/>
</dbReference>
<dbReference type="RefSeq" id="WP_353721078.1">
    <property type="nucleotide sequence ID" value="NZ_CP159289.1"/>
</dbReference>
<dbReference type="SMART" id="SM00642">
    <property type="entry name" value="Aamy"/>
    <property type="match status" value="1"/>
</dbReference>
<evidence type="ECO:0000313" key="2">
    <source>
        <dbReference type="EMBL" id="XCH25781.1"/>
    </source>
</evidence>
<dbReference type="InterPro" id="IPR013780">
    <property type="entry name" value="Glyco_hydro_b"/>
</dbReference>
<dbReference type="Gene3D" id="2.60.40.1180">
    <property type="entry name" value="Golgi alpha-mannosidase II"/>
    <property type="match status" value="1"/>
</dbReference>
<dbReference type="InterPro" id="IPR006047">
    <property type="entry name" value="GH13_cat_dom"/>
</dbReference>
<dbReference type="PANTHER" id="PTHR10357:SF219">
    <property type="entry name" value="MALTOSE ALPHA-D-GLUCOSYLTRANSFERASE"/>
    <property type="match status" value="1"/>
</dbReference>
<dbReference type="Pfam" id="PF00128">
    <property type="entry name" value="Alpha-amylase"/>
    <property type="match status" value="1"/>
</dbReference>